<protein>
    <submittedName>
        <fullName evidence="4">Acyl-CoA synthetase family member 2</fullName>
    </submittedName>
</protein>
<dbReference type="PANTHER" id="PTHR43201">
    <property type="entry name" value="ACYL-COA SYNTHETASE"/>
    <property type="match status" value="1"/>
</dbReference>
<dbReference type="InterPro" id="IPR025110">
    <property type="entry name" value="AMP-bd_C"/>
</dbReference>
<name>A0A1V9XUB6_9ACAR</name>
<feature type="domain" description="AMP-binding enzyme C-terminal" evidence="3">
    <location>
        <begin position="6"/>
        <end position="73"/>
    </location>
</feature>
<dbReference type="AlphaFoldDB" id="A0A1V9XUB6"/>
<keyword evidence="5" id="KW-1185">Reference proteome</keyword>
<evidence type="ECO:0000313" key="4">
    <source>
        <dbReference type="EMBL" id="OQR77084.1"/>
    </source>
</evidence>
<dbReference type="GO" id="GO:0031956">
    <property type="term" value="F:medium-chain fatty acid-CoA ligase activity"/>
    <property type="evidence" value="ECO:0007669"/>
    <property type="project" value="TreeGrafter"/>
</dbReference>
<dbReference type="Pfam" id="PF13193">
    <property type="entry name" value="AMP-binding_C"/>
    <property type="match status" value="1"/>
</dbReference>
<evidence type="ECO:0000256" key="2">
    <source>
        <dbReference type="ARBA" id="ARBA00022598"/>
    </source>
</evidence>
<reference evidence="4 5" key="1">
    <citation type="journal article" date="2017" name="Gigascience">
        <title>Draft genome of the honey bee ectoparasitic mite, Tropilaelaps mercedesae, is shaped by the parasitic life history.</title>
        <authorList>
            <person name="Dong X."/>
            <person name="Armstrong S.D."/>
            <person name="Xia D."/>
            <person name="Makepeace B.L."/>
            <person name="Darby A.C."/>
            <person name="Kadowaki T."/>
        </authorList>
    </citation>
    <scope>NUCLEOTIDE SEQUENCE [LARGE SCALE GENOMIC DNA]</scope>
    <source>
        <strain evidence="4">Wuxi-XJTLU</strain>
    </source>
</reference>
<gene>
    <name evidence="4" type="ORF">BIW11_07340</name>
</gene>
<dbReference type="PANTHER" id="PTHR43201:SF5">
    <property type="entry name" value="MEDIUM-CHAIN ACYL-COA LIGASE ACSF2, MITOCHONDRIAL"/>
    <property type="match status" value="1"/>
</dbReference>
<evidence type="ECO:0000256" key="1">
    <source>
        <dbReference type="ARBA" id="ARBA00006432"/>
    </source>
</evidence>
<evidence type="ECO:0000313" key="5">
    <source>
        <dbReference type="Proteomes" id="UP000192247"/>
    </source>
</evidence>
<dbReference type="OrthoDB" id="6434370at2759"/>
<dbReference type="SUPFAM" id="SSF56801">
    <property type="entry name" value="Acetyl-CoA synthetase-like"/>
    <property type="match status" value="1"/>
</dbReference>
<dbReference type="EMBL" id="MNPL01003963">
    <property type="protein sequence ID" value="OQR77084.1"/>
    <property type="molecule type" value="Genomic_DNA"/>
</dbReference>
<dbReference type="Proteomes" id="UP000192247">
    <property type="component" value="Unassembled WGS sequence"/>
</dbReference>
<dbReference type="STRING" id="418985.A0A1V9XUB6"/>
<sequence>MWSLQIVEAHVCGVPDERMGEEVCVWLKISNDSGNDIINEESVRNYCKGKLAHFKIPRYIVFTDVFPKTASGKIQKFKMRENMCQKLGIENTIFQRDHTAYEPLTN</sequence>
<organism evidence="4 5">
    <name type="scientific">Tropilaelaps mercedesae</name>
    <dbReference type="NCBI Taxonomy" id="418985"/>
    <lineage>
        <taxon>Eukaryota</taxon>
        <taxon>Metazoa</taxon>
        <taxon>Ecdysozoa</taxon>
        <taxon>Arthropoda</taxon>
        <taxon>Chelicerata</taxon>
        <taxon>Arachnida</taxon>
        <taxon>Acari</taxon>
        <taxon>Parasitiformes</taxon>
        <taxon>Mesostigmata</taxon>
        <taxon>Gamasina</taxon>
        <taxon>Dermanyssoidea</taxon>
        <taxon>Laelapidae</taxon>
        <taxon>Tropilaelaps</taxon>
    </lineage>
</organism>
<comment type="similarity">
    <text evidence="1">Belongs to the ATP-dependent AMP-binding enzyme family.</text>
</comment>
<proteinExistence type="inferred from homology"/>
<comment type="caution">
    <text evidence="4">The sequence shown here is derived from an EMBL/GenBank/DDBJ whole genome shotgun (WGS) entry which is preliminary data.</text>
</comment>
<accession>A0A1V9XUB6</accession>
<dbReference type="InterPro" id="IPR045851">
    <property type="entry name" value="AMP-bd_C_sf"/>
</dbReference>
<dbReference type="InParanoid" id="A0A1V9XUB6"/>
<dbReference type="Gene3D" id="3.30.300.30">
    <property type="match status" value="1"/>
</dbReference>
<keyword evidence="2" id="KW-0436">Ligase</keyword>
<evidence type="ECO:0000259" key="3">
    <source>
        <dbReference type="Pfam" id="PF13193"/>
    </source>
</evidence>
<dbReference type="GO" id="GO:0006631">
    <property type="term" value="P:fatty acid metabolic process"/>
    <property type="evidence" value="ECO:0007669"/>
    <property type="project" value="TreeGrafter"/>
</dbReference>